<name>A0A9P6J8U8_MORAP</name>
<feature type="compositionally biased region" description="Polar residues" evidence="1">
    <location>
        <begin position="1"/>
        <end position="10"/>
    </location>
</feature>
<feature type="compositionally biased region" description="Polar residues" evidence="1">
    <location>
        <begin position="81"/>
        <end position="90"/>
    </location>
</feature>
<feature type="compositionally biased region" description="Low complexity" evidence="1">
    <location>
        <begin position="273"/>
        <end position="285"/>
    </location>
</feature>
<evidence type="ECO:0000256" key="1">
    <source>
        <dbReference type="SAM" id="MobiDB-lite"/>
    </source>
</evidence>
<dbReference type="EMBL" id="JAAAHY010000302">
    <property type="protein sequence ID" value="KAF9964962.1"/>
    <property type="molecule type" value="Genomic_DNA"/>
</dbReference>
<feature type="region of interest" description="Disordered" evidence="1">
    <location>
        <begin position="81"/>
        <end position="116"/>
    </location>
</feature>
<feature type="region of interest" description="Disordered" evidence="1">
    <location>
        <begin position="388"/>
        <end position="447"/>
    </location>
</feature>
<feature type="compositionally biased region" description="Low complexity" evidence="1">
    <location>
        <begin position="393"/>
        <end position="402"/>
    </location>
</feature>
<organism evidence="2 3">
    <name type="scientific">Mortierella alpina</name>
    <name type="common">Oleaginous fungus</name>
    <name type="synonym">Mortierella renispora</name>
    <dbReference type="NCBI Taxonomy" id="64518"/>
    <lineage>
        <taxon>Eukaryota</taxon>
        <taxon>Fungi</taxon>
        <taxon>Fungi incertae sedis</taxon>
        <taxon>Mucoromycota</taxon>
        <taxon>Mortierellomycotina</taxon>
        <taxon>Mortierellomycetes</taxon>
        <taxon>Mortierellales</taxon>
        <taxon>Mortierellaceae</taxon>
        <taxon>Mortierella</taxon>
    </lineage>
</organism>
<feature type="compositionally biased region" description="Polar residues" evidence="1">
    <location>
        <begin position="98"/>
        <end position="107"/>
    </location>
</feature>
<dbReference type="AlphaFoldDB" id="A0A9P6J8U8"/>
<protein>
    <submittedName>
        <fullName evidence="2">Uncharacterized protein</fullName>
    </submittedName>
</protein>
<reference evidence="2" key="1">
    <citation type="journal article" date="2020" name="Fungal Divers.">
        <title>Resolving the Mortierellaceae phylogeny through synthesis of multi-gene phylogenetics and phylogenomics.</title>
        <authorList>
            <person name="Vandepol N."/>
            <person name="Liber J."/>
            <person name="Desiro A."/>
            <person name="Na H."/>
            <person name="Kennedy M."/>
            <person name="Barry K."/>
            <person name="Grigoriev I.V."/>
            <person name="Miller A.N."/>
            <person name="O'Donnell K."/>
            <person name="Stajich J.E."/>
            <person name="Bonito G."/>
        </authorList>
    </citation>
    <scope>NUCLEOTIDE SEQUENCE</scope>
    <source>
        <strain evidence="2">CK1249</strain>
    </source>
</reference>
<evidence type="ECO:0000313" key="2">
    <source>
        <dbReference type="EMBL" id="KAF9964962.1"/>
    </source>
</evidence>
<dbReference type="Proteomes" id="UP000738359">
    <property type="component" value="Unassembled WGS sequence"/>
</dbReference>
<feature type="compositionally biased region" description="Polar residues" evidence="1">
    <location>
        <begin position="210"/>
        <end position="222"/>
    </location>
</feature>
<feature type="compositionally biased region" description="Low complexity" evidence="1">
    <location>
        <begin position="350"/>
        <end position="366"/>
    </location>
</feature>
<sequence>MSRSIVSQRRVSLPCIIESPTSPTGPATPRHSCDLGRSPMHAEPLHTRTTSGALPMRRDCMPATPKTNTVSTASLLTTQPQTSAGHQLNSDPKHQTSKQKSASLQQRSHLDKAASSGLFAGVPEAISNNVSRRRSIDISALSGLSSRTSLHLRRQKSLDLLRASQAPVAAPVAVVAAEVADATASSTDPAVADNEGSRPPESKVRRDSDASTSETIASGQSSCTTLVAPMVQALDDGKPPVHVQDATARTSSDLGQQASPMARSASQPPLSHTSVTAARRSASASEPGVRQSFDLRLFAGRDRLGMEDEHEVLNKNRRRSIHDPLFTMKEEPDFMSSSPRNEALSHLNRKGSSSSSSKSRGSFSGSATVSGRFSRFLWYGSDHQVKDHAASLSNGPSPGPGSDHSFWSSSLGDLAEASSAEATNQETGERKLRHGMMNRLSGIWSRR</sequence>
<feature type="region of interest" description="Disordered" evidence="1">
    <location>
        <begin position="323"/>
        <end position="368"/>
    </location>
</feature>
<feature type="region of interest" description="Disordered" evidence="1">
    <location>
        <begin position="235"/>
        <end position="289"/>
    </location>
</feature>
<proteinExistence type="predicted"/>
<feature type="region of interest" description="Disordered" evidence="1">
    <location>
        <begin position="1"/>
        <end position="69"/>
    </location>
</feature>
<comment type="caution">
    <text evidence="2">The sequence shown here is derived from an EMBL/GenBank/DDBJ whole genome shotgun (WGS) entry which is preliminary data.</text>
</comment>
<dbReference type="OrthoDB" id="194358at2759"/>
<feature type="compositionally biased region" description="Basic and acidic residues" evidence="1">
    <location>
        <begin position="195"/>
        <end position="209"/>
    </location>
</feature>
<feature type="compositionally biased region" description="Polar residues" evidence="1">
    <location>
        <begin position="247"/>
        <end position="272"/>
    </location>
</feature>
<gene>
    <name evidence="2" type="ORF">BGZ70_005670</name>
</gene>
<accession>A0A9P6J8U8</accession>
<keyword evidence="3" id="KW-1185">Reference proteome</keyword>
<feature type="region of interest" description="Disordered" evidence="1">
    <location>
        <begin position="183"/>
        <end position="222"/>
    </location>
</feature>
<evidence type="ECO:0000313" key="3">
    <source>
        <dbReference type="Proteomes" id="UP000738359"/>
    </source>
</evidence>